<gene>
    <name evidence="2" type="ORF">B0H17DRAFT_1131680</name>
</gene>
<feature type="compositionally biased region" description="Gly residues" evidence="1">
    <location>
        <begin position="34"/>
        <end position="43"/>
    </location>
</feature>
<accession>A0AAD7GHN2</accession>
<evidence type="ECO:0000313" key="3">
    <source>
        <dbReference type="Proteomes" id="UP001221757"/>
    </source>
</evidence>
<keyword evidence="3" id="KW-1185">Reference proteome</keyword>
<evidence type="ECO:0000256" key="1">
    <source>
        <dbReference type="SAM" id="MobiDB-lite"/>
    </source>
</evidence>
<reference evidence="2" key="1">
    <citation type="submission" date="2023-03" db="EMBL/GenBank/DDBJ databases">
        <title>Massive genome expansion in bonnet fungi (Mycena s.s.) driven by repeated elements and novel gene families across ecological guilds.</title>
        <authorList>
            <consortium name="Lawrence Berkeley National Laboratory"/>
            <person name="Harder C.B."/>
            <person name="Miyauchi S."/>
            <person name="Viragh M."/>
            <person name="Kuo A."/>
            <person name="Thoen E."/>
            <person name="Andreopoulos B."/>
            <person name="Lu D."/>
            <person name="Skrede I."/>
            <person name="Drula E."/>
            <person name="Henrissat B."/>
            <person name="Morin E."/>
            <person name="Kohler A."/>
            <person name="Barry K."/>
            <person name="LaButti K."/>
            <person name="Morin E."/>
            <person name="Salamov A."/>
            <person name="Lipzen A."/>
            <person name="Mereny Z."/>
            <person name="Hegedus B."/>
            <person name="Baldrian P."/>
            <person name="Stursova M."/>
            <person name="Weitz H."/>
            <person name="Taylor A."/>
            <person name="Grigoriev I.V."/>
            <person name="Nagy L.G."/>
            <person name="Martin F."/>
            <person name="Kauserud H."/>
        </authorList>
    </citation>
    <scope>NUCLEOTIDE SEQUENCE</scope>
    <source>
        <strain evidence="2">CBHHK067</strain>
    </source>
</reference>
<dbReference type="AlphaFoldDB" id="A0AAD7GHN2"/>
<feature type="region of interest" description="Disordered" evidence="1">
    <location>
        <begin position="29"/>
        <end position="86"/>
    </location>
</feature>
<protein>
    <submittedName>
        <fullName evidence="2">Uncharacterized protein</fullName>
    </submittedName>
</protein>
<proteinExistence type="predicted"/>
<sequence>MAGSGSLCVFHHSAAGLCSVAWPWKRRRAATPTGEGGGEGVGEADGAREGACSAGAGEFGRVDGGEGRWEGGAESGSGAGAGVHNRHLERRQIHKFGWRKPRTALHHSWTVAREVVLVKDGVLRNNRLSGHWIVEQPALVL</sequence>
<name>A0AAD7GHN2_MYCRO</name>
<dbReference type="EMBL" id="JARKIE010000039">
    <property type="protein sequence ID" value="KAJ7695217.1"/>
    <property type="molecule type" value="Genomic_DNA"/>
</dbReference>
<feature type="compositionally biased region" description="Basic and acidic residues" evidence="1">
    <location>
        <begin position="60"/>
        <end position="71"/>
    </location>
</feature>
<organism evidence="2 3">
    <name type="scientific">Mycena rosella</name>
    <name type="common">Pink bonnet</name>
    <name type="synonym">Agaricus rosellus</name>
    <dbReference type="NCBI Taxonomy" id="1033263"/>
    <lineage>
        <taxon>Eukaryota</taxon>
        <taxon>Fungi</taxon>
        <taxon>Dikarya</taxon>
        <taxon>Basidiomycota</taxon>
        <taxon>Agaricomycotina</taxon>
        <taxon>Agaricomycetes</taxon>
        <taxon>Agaricomycetidae</taxon>
        <taxon>Agaricales</taxon>
        <taxon>Marasmiineae</taxon>
        <taxon>Mycenaceae</taxon>
        <taxon>Mycena</taxon>
    </lineage>
</organism>
<evidence type="ECO:0000313" key="2">
    <source>
        <dbReference type="EMBL" id="KAJ7695217.1"/>
    </source>
</evidence>
<comment type="caution">
    <text evidence="2">The sequence shown here is derived from an EMBL/GenBank/DDBJ whole genome shotgun (WGS) entry which is preliminary data.</text>
</comment>
<dbReference type="Proteomes" id="UP001221757">
    <property type="component" value="Unassembled WGS sequence"/>
</dbReference>